<dbReference type="NCBIfam" id="TIGR01509">
    <property type="entry name" value="HAD-SF-IA-v3"/>
    <property type="match status" value="1"/>
</dbReference>
<dbReference type="InterPro" id="IPR023214">
    <property type="entry name" value="HAD_sf"/>
</dbReference>
<feature type="region of interest" description="Disordered" evidence="1">
    <location>
        <begin position="1"/>
        <end position="27"/>
    </location>
</feature>
<dbReference type="PANTHER" id="PTHR18901:SF38">
    <property type="entry name" value="PSEUDOURIDINE-5'-PHOSPHATASE"/>
    <property type="match status" value="1"/>
</dbReference>
<dbReference type="OrthoDB" id="9797743at2"/>
<dbReference type="InterPro" id="IPR036412">
    <property type="entry name" value="HAD-like_sf"/>
</dbReference>
<dbReference type="Gene3D" id="3.40.50.1000">
    <property type="entry name" value="HAD superfamily/HAD-like"/>
    <property type="match status" value="1"/>
</dbReference>
<reference evidence="2 3" key="1">
    <citation type="submission" date="2018-12" db="EMBL/GenBank/DDBJ databases">
        <title>Complete genome sequence of Flaviflexus salsibiostraticola KCTC 33148.</title>
        <authorList>
            <person name="Bae J.-W."/>
        </authorList>
    </citation>
    <scope>NUCLEOTIDE SEQUENCE [LARGE SCALE GENOMIC DNA]</scope>
    <source>
        <strain evidence="2 3">KCTC 33148</strain>
    </source>
</reference>
<dbReference type="CDD" id="cd07505">
    <property type="entry name" value="HAD_BPGM-like"/>
    <property type="match status" value="1"/>
</dbReference>
<sequence length="270" mass="28918">MPRLRSGHTCLSGGGTRRGRGRGHGLWPDRPVCGQRLPLRIGDGWRMGERASSTLDRMNLRDVFRACGLESEPAAILWDMDGTITDTESQWVALSKKVVERRGGRWSGEDEAALHGSSTQAHAEYLHRILQRDGGDAAEPMVLFQEVADLMAEHVYPDPDLMPGAVDLLDAFHGAGIPQALVTATPIHLVGPAIDSLPKAYFSAQVTGDEPLPGKPDPAPYATAMDRLGVEPADCLAFEDSIPGATSARGAGATVVNVMKLELRVLAALL</sequence>
<organism evidence="2 3">
    <name type="scientific">Flaviflexus salsibiostraticola</name>
    <dbReference type="NCBI Taxonomy" id="1282737"/>
    <lineage>
        <taxon>Bacteria</taxon>
        <taxon>Bacillati</taxon>
        <taxon>Actinomycetota</taxon>
        <taxon>Actinomycetes</taxon>
        <taxon>Actinomycetales</taxon>
        <taxon>Actinomycetaceae</taxon>
        <taxon>Flaviflexus</taxon>
    </lineage>
</organism>
<dbReference type="Proteomes" id="UP000270021">
    <property type="component" value="Chromosome"/>
</dbReference>
<dbReference type="GO" id="GO:0016791">
    <property type="term" value="F:phosphatase activity"/>
    <property type="evidence" value="ECO:0007669"/>
    <property type="project" value="TreeGrafter"/>
</dbReference>
<dbReference type="SFLD" id="SFLDG01129">
    <property type="entry name" value="C1.5:_HAD__Beta-PGM__Phosphata"/>
    <property type="match status" value="1"/>
</dbReference>
<dbReference type="SUPFAM" id="SSF56784">
    <property type="entry name" value="HAD-like"/>
    <property type="match status" value="1"/>
</dbReference>
<keyword evidence="2" id="KW-0378">Hydrolase</keyword>
<dbReference type="InterPro" id="IPR006439">
    <property type="entry name" value="HAD-SF_hydro_IA"/>
</dbReference>
<dbReference type="Gene3D" id="1.10.150.240">
    <property type="entry name" value="Putative phosphatase, domain 2"/>
    <property type="match status" value="1"/>
</dbReference>
<evidence type="ECO:0000313" key="2">
    <source>
        <dbReference type="EMBL" id="AZN30931.1"/>
    </source>
</evidence>
<proteinExistence type="predicted"/>
<dbReference type="InterPro" id="IPR023198">
    <property type="entry name" value="PGP-like_dom2"/>
</dbReference>
<evidence type="ECO:0000256" key="1">
    <source>
        <dbReference type="SAM" id="MobiDB-lite"/>
    </source>
</evidence>
<accession>A0A3Q8WUZ0</accession>
<dbReference type="KEGG" id="fsl:EJO69_11915"/>
<dbReference type="EMBL" id="CP034438">
    <property type="protein sequence ID" value="AZN30931.1"/>
    <property type="molecule type" value="Genomic_DNA"/>
</dbReference>
<gene>
    <name evidence="2" type="ORF">EJO69_11915</name>
</gene>
<dbReference type="AlphaFoldDB" id="A0A3Q8WUZ0"/>
<keyword evidence="3" id="KW-1185">Reference proteome</keyword>
<name>A0A3Q8WUZ0_9ACTO</name>
<dbReference type="Pfam" id="PF00702">
    <property type="entry name" value="Hydrolase"/>
    <property type="match status" value="1"/>
</dbReference>
<dbReference type="PANTHER" id="PTHR18901">
    <property type="entry name" value="2-DEOXYGLUCOSE-6-PHOSPHATE PHOSPHATASE 2"/>
    <property type="match status" value="1"/>
</dbReference>
<dbReference type="SFLD" id="SFLDS00003">
    <property type="entry name" value="Haloacid_Dehalogenase"/>
    <property type="match status" value="1"/>
</dbReference>
<protein>
    <submittedName>
        <fullName evidence="2">HAD family hydrolase</fullName>
    </submittedName>
</protein>
<evidence type="ECO:0000313" key="3">
    <source>
        <dbReference type="Proteomes" id="UP000270021"/>
    </source>
</evidence>